<dbReference type="EMBL" id="CZKA01000078">
    <property type="protein sequence ID" value="CUR60665.1"/>
    <property type="molecule type" value="Genomic_DNA"/>
</dbReference>
<dbReference type="Pfam" id="PF07819">
    <property type="entry name" value="PGAP1"/>
    <property type="match status" value="1"/>
</dbReference>
<evidence type="ECO:0000256" key="1">
    <source>
        <dbReference type="SAM" id="MobiDB-lite"/>
    </source>
</evidence>
<evidence type="ECO:0000259" key="2">
    <source>
        <dbReference type="Pfam" id="PF07819"/>
    </source>
</evidence>
<gene>
    <name evidence="3" type="ORF">NOCA280085</name>
</gene>
<protein>
    <recommendedName>
        <fullName evidence="2">GPI inositol-deacylase PGAP1-like alpha/beta domain-containing protein</fullName>
    </recommendedName>
</protein>
<organism evidence="3">
    <name type="scientific">metagenome</name>
    <dbReference type="NCBI Taxonomy" id="256318"/>
    <lineage>
        <taxon>unclassified sequences</taxon>
        <taxon>metagenomes</taxon>
    </lineage>
</organism>
<feature type="domain" description="GPI inositol-deacylase PGAP1-like alpha/beta" evidence="2">
    <location>
        <begin position="324"/>
        <end position="377"/>
    </location>
</feature>
<dbReference type="Gene3D" id="3.40.50.1820">
    <property type="entry name" value="alpha/beta hydrolase"/>
    <property type="match status" value="1"/>
</dbReference>
<sequence length="455" mass="46818">MGADDTAQIETVSGGSNDPAVRQATELSADYAEARSLADLYDRSGDSMRAWAATGADVLADVDLLASSVLSPATFAAAEVAVLAATTGPDGILTESVGWEADALAIRGVVAMFQERDTLAEQSVDLLDYALGRLVGTTLPVVALAAAPFLALPQTRGVSQRLGRDSLAWLETHPGATRHLLNGTGGMLDGLGRGGLLAHPTPQDAATTLAPLLGCEGPARISPHEAPRQVVPRTVADLVSNLSLVNGSAEAPQPDGAITVQRLTAPAGGARWILYAPGTDDRHPFHGGDAVRDLGSIAANAAGLPSTYGDGLYQALRTAGVGRDEPVLIVGHSLGGMLAINQLHRHPDYAITNVVTLGSPIAGQDIPSGVRVLSLENRGDLVPLALGERNEPTAQHVTVEFSDASTDVEHGLGHYHSGAEAVDRSDDPAIVEQRAALGGFLTGAGASSQGFVITR</sequence>
<evidence type="ECO:0000313" key="3">
    <source>
        <dbReference type="EMBL" id="CUR60665.1"/>
    </source>
</evidence>
<dbReference type="InterPro" id="IPR012908">
    <property type="entry name" value="PGAP1-ab_dom-like"/>
</dbReference>
<dbReference type="InterPro" id="IPR029058">
    <property type="entry name" value="AB_hydrolase_fold"/>
</dbReference>
<proteinExistence type="predicted"/>
<reference evidence="3" key="1">
    <citation type="submission" date="2015-08" db="EMBL/GenBank/DDBJ databases">
        <authorList>
            <person name="Babu N.S."/>
            <person name="Beckwith C.J."/>
            <person name="Beseler K.G."/>
            <person name="Brison A."/>
            <person name="Carone J.V."/>
            <person name="Caskin T.P."/>
            <person name="Diamond M."/>
            <person name="Durham M.E."/>
            <person name="Foxe J.M."/>
            <person name="Go M."/>
            <person name="Henderson B.A."/>
            <person name="Jones I.B."/>
            <person name="McGettigan J.A."/>
            <person name="Micheletti S.J."/>
            <person name="Nasrallah M.E."/>
            <person name="Ortiz D."/>
            <person name="Piller C.R."/>
            <person name="Privatt S.R."/>
            <person name="Schneider S.L."/>
            <person name="Sharp S."/>
            <person name="Smith T.C."/>
            <person name="Stanton J.D."/>
            <person name="Ullery H.E."/>
            <person name="Wilson R.J."/>
            <person name="Serrano M.G."/>
            <person name="Buck G."/>
            <person name="Lee V."/>
            <person name="Wang Y."/>
            <person name="Carvalho R."/>
            <person name="Voegtly L."/>
            <person name="Shi R."/>
            <person name="Duckworth R."/>
            <person name="Johnson A."/>
            <person name="Loviza R."/>
            <person name="Walstead R."/>
            <person name="Shah Z."/>
            <person name="Kiflezghi M."/>
            <person name="Wade K."/>
            <person name="Ball S.L."/>
            <person name="Bradley K.W."/>
            <person name="Asai D.J."/>
            <person name="Bowman C.A."/>
            <person name="Russell D.A."/>
            <person name="Pope W.H."/>
            <person name="Jacobs-Sera D."/>
            <person name="Hendrix R.W."/>
            <person name="Hatfull G.F."/>
        </authorList>
    </citation>
    <scope>NUCLEOTIDE SEQUENCE</scope>
</reference>
<dbReference type="AlphaFoldDB" id="A0A2P2CF71"/>
<dbReference type="SUPFAM" id="SSF53474">
    <property type="entry name" value="alpha/beta-Hydrolases"/>
    <property type="match status" value="1"/>
</dbReference>
<feature type="region of interest" description="Disordered" evidence="1">
    <location>
        <begin position="1"/>
        <end position="22"/>
    </location>
</feature>
<name>A0A2P2CF71_9ZZZZ</name>
<accession>A0A2P2CF71</accession>
<dbReference type="GO" id="GO:0016788">
    <property type="term" value="F:hydrolase activity, acting on ester bonds"/>
    <property type="evidence" value="ECO:0007669"/>
    <property type="project" value="InterPro"/>
</dbReference>